<dbReference type="EC" id="2.7.7.68" evidence="5"/>
<dbReference type="RefSeq" id="WP_075053569.1">
    <property type="nucleotide sequence ID" value="NZ_CP007536.1"/>
</dbReference>
<comment type="pathway">
    <text evidence="5">Cofactor biosynthesis; coenzyme F420 biosynthesis.</text>
</comment>
<accession>A0A060HG41</accession>
<dbReference type="Proteomes" id="UP000027093">
    <property type="component" value="Chromosome"/>
</dbReference>
<dbReference type="HOGENOM" id="CLU_076569_1_1_2"/>
<dbReference type="OrthoDB" id="11179at2157"/>
<name>A0A060HG41_9ARCH</name>
<organism evidence="6 7">
    <name type="scientific">Nitrososphaera viennensis EN76</name>
    <dbReference type="NCBI Taxonomy" id="926571"/>
    <lineage>
        <taxon>Archaea</taxon>
        <taxon>Nitrososphaerota</taxon>
        <taxon>Nitrososphaeria</taxon>
        <taxon>Nitrososphaerales</taxon>
        <taxon>Nitrososphaeraceae</taxon>
        <taxon>Nitrososphaera</taxon>
    </lineage>
</organism>
<dbReference type="InterPro" id="IPR002835">
    <property type="entry name" value="CofC"/>
</dbReference>
<evidence type="ECO:0000313" key="6">
    <source>
        <dbReference type="EMBL" id="AIC14335.1"/>
    </source>
</evidence>
<dbReference type="STRING" id="926571.NVIE_001520"/>
<keyword evidence="7" id="KW-1185">Reference proteome</keyword>
<dbReference type="KEGG" id="nvn:NVIE_001520"/>
<evidence type="ECO:0000256" key="5">
    <source>
        <dbReference type="HAMAP-Rule" id="MF_02114"/>
    </source>
</evidence>
<dbReference type="PANTHER" id="PTHR40392">
    <property type="entry name" value="2-PHOSPHO-L-LACTATE GUANYLYLTRANSFERASE"/>
    <property type="match status" value="1"/>
</dbReference>
<dbReference type="Gene3D" id="3.90.550.10">
    <property type="entry name" value="Spore Coat Polysaccharide Biosynthesis Protein SpsA, Chain A"/>
    <property type="match status" value="1"/>
</dbReference>
<evidence type="ECO:0000256" key="3">
    <source>
        <dbReference type="ARBA" id="ARBA00022741"/>
    </source>
</evidence>
<protein>
    <recommendedName>
        <fullName evidence="5">2-phospho-L-lactate guanylyltransferase</fullName>
        <shortName evidence="5">LP guanylyltransferase</shortName>
        <ecNumber evidence="5">2.7.7.68</ecNumber>
    </recommendedName>
</protein>
<sequence length="227" mass="24439">MTTPTTTKTIIAIIPVKRFENSKSRLSTVLGLQDRVRLSGLMLEDTLATLGKCRSLAEIAVVSADERAGEIALRHGATILSQAQDAGVNSAVAVADRYAVQEKHADATIVIPQDLPLLGAGDVDGICSAASDRCIVICPSLRYDGTNLLLRMPPGVIPTSYDNNSYDSHILSASAQGAAVRVIEQEHLMFDIDTQEDARQLVQMDLREVVAKNVALFLKEKLLSLSL</sequence>
<comment type="function">
    <text evidence="5">Guanylyltransferase that catalyzes the activation of (2S)-2-phospholactate (2-PL) as (2S)-lactyl-2-diphospho-5'-guanosine, via the condensation of 2-PL with GTP. It is involved in the biosynthesis of coenzyme F420, a hydride carrier cofactor.</text>
</comment>
<dbReference type="GO" id="GO:0052645">
    <property type="term" value="P:F420-0 metabolic process"/>
    <property type="evidence" value="ECO:0007669"/>
    <property type="project" value="UniProtKB-UniRule"/>
</dbReference>
<dbReference type="EMBL" id="CP007536">
    <property type="protein sequence ID" value="AIC14335.1"/>
    <property type="molecule type" value="Genomic_DNA"/>
</dbReference>
<evidence type="ECO:0000256" key="2">
    <source>
        <dbReference type="ARBA" id="ARBA00022695"/>
    </source>
</evidence>
<reference evidence="6 7" key="1">
    <citation type="journal article" date="2014" name="Int. J. Syst. Evol. Microbiol.">
        <title>Nitrososphaera viennensis gen. nov., sp. nov., an aerobic and mesophilic, ammonia-oxidizing archaeon from soil and a member of the archaeal phylum Thaumarchaeota.</title>
        <authorList>
            <person name="Stieglmeier M."/>
            <person name="Klingl A."/>
            <person name="Alves R.J."/>
            <person name="Rittmann S.K."/>
            <person name="Melcher M."/>
            <person name="Leisch N."/>
            <person name="Schleper C."/>
        </authorList>
    </citation>
    <scope>NUCLEOTIDE SEQUENCE [LARGE SCALE GENOMIC DNA]</scope>
    <source>
        <strain evidence="6">EN76</strain>
    </source>
</reference>
<dbReference type="GeneID" id="74945415"/>
<keyword evidence="4 5" id="KW-0342">GTP-binding</keyword>
<dbReference type="NCBIfam" id="TIGR03552">
    <property type="entry name" value="F420_cofC"/>
    <property type="match status" value="1"/>
</dbReference>
<evidence type="ECO:0000256" key="4">
    <source>
        <dbReference type="ARBA" id="ARBA00023134"/>
    </source>
</evidence>
<dbReference type="PANTHER" id="PTHR40392:SF1">
    <property type="entry name" value="2-PHOSPHO-L-LACTATE GUANYLYLTRANSFERASE"/>
    <property type="match status" value="1"/>
</dbReference>
<dbReference type="HAMAP" id="MF_02114">
    <property type="entry name" value="CofC"/>
    <property type="match status" value="1"/>
</dbReference>
<dbReference type="SUPFAM" id="SSF53448">
    <property type="entry name" value="Nucleotide-diphospho-sugar transferases"/>
    <property type="match status" value="1"/>
</dbReference>
<dbReference type="Pfam" id="PF01983">
    <property type="entry name" value="CofC"/>
    <property type="match status" value="1"/>
</dbReference>
<keyword evidence="1 5" id="KW-0808">Transferase</keyword>
<evidence type="ECO:0000313" key="7">
    <source>
        <dbReference type="Proteomes" id="UP000027093"/>
    </source>
</evidence>
<dbReference type="GO" id="GO:0005525">
    <property type="term" value="F:GTP binding"/>
    <property type="evidence" value="ECO:0007669"/>
    <property type="project" value="UniProtKB-KW"/>
</dbReference>
<dbReference type="GO" id="GO:0043814">
    <property type="term" value="F:phospholactate guanylyltransferase activity"/>
    <property type="evidence" value="ECO:0007669"/>
    <property type="project" value="UniProtKB-EC"/>
</dbReference>
<comment type="subunit">
    <text evidence="5">Homodimer.</text>
</comment>
<comment type="similarity">
    <text evidence="5">Belongs to the CofC family.</text>
</comment>
<evidence type="ECO:0000256" key="1">
    <source>
        <dbReference type="ARBA" id="ARBA00022679"/>
    </source>
</evidence>
<keyword evidence="2 5" id="KW-0548">Nucleotidyltransferase</keyword>
<keyword evidence="3 5" id="KW-0547">Nucleotide-binding</keyword>
<comment type="catalytic activity">
    <reaction evidence="5">
        <text>(2S)-2-phospholactate + GTP + H(+) = (2S)-lactyl-2-diphospho-5'-guanosine + diphosphate</text>
        <dbReference type="Rhea" id="RHEA:63424"/>
        <dbReference type="ChEBI" id="CHEBI:15378"/>
        <dbReference type="ChEBI" id="CHEBI:33019"/>
        <dbReference type="ChEBI" id="CHEBI:37565"/>
        <dbReference type="ChEBI" id="CHEBI:59435"/>
        <dbReference type="ChEBI" id="CHEBI:59906"/>
        <dbReference type="EC" id="2.7.7.68"/>
    </reaction>
</comment>
<dbReference type="AlphaFoldDB" id="A0A060HG41"/>
<proteinExistence type="inferred from homology"/>
<dbReference type="UniPathway" id="UPA00071"/>
<gene>
    <name evidence="5 6" type="primary">cofC</name>
    <name evidence="6" type="ORF">NVIE_001520</name>
</gene>
<dbReference type="InterPro" id="IPR029044">
    <property type="entry name" value="Nucleotide-diphossugar_trans"/>
</dbReference>